<dbReference type="AlphaFoldDB" id="A0A9N9K3D5"/>
<gene>
    <name evidence="1" type="ORF">DERYTH_LOCUS24846</name>
</gene>
<sequence length="116" mass="13415">KIYKNIIITMSLDSLIDAFEAYENSNSTAKLSGNNDIESDTALKDSIQFIDEELLSDIQLKNYFEQPLIQLTKHNIVTNIQYYLTFIEYSTTANESIAHIFCIEKWDNSSFLFKDV</sequence>
<keyword evidence="2" id="KW-1185">Reference proteome</keyword>
<reference evidence="1" key="1">
    <citation type="submission" date="2021-06" db="EMBL/GenBank/DDBJ databases">
        <authorList>
            <person name="Kallberg Y."/>
            <person name="Tangrot J."/>
            <person name="Rosling A."/>
        </authorList>
    </citation>
    <scope>NUCLEOTIDE SEQUENCE</scope>
    <source>
        <strain evidence="1">MA453B</strain>
    </source>
</reference>
<organism evidence="1 2">
    <name type="scientific">Dentiscutata erythropus</name>
    <dbReference type="NCBI Taxonomy" id="1348616"/>
    <lineage>
        <taxon>Eukaryota</taxon>
        <taxon>Fungi</taxon>
        <taxon>Fungi incertae sedis</taxon>
        <taxon>Mucoromycota</taxon>
        <taxon>Glomeromycotina</taxon>
        <taxon>Glomeromycetes</taxon>
        <taxon>Diversisporales</taxon>
        <taxon>Gigasporaceae</taxon>
        <taxon>Dentiscutata</taxon>
    </lineage>
</organism>
<accession>A0A9N9K3D5</accession>
<evidence type="ECO:0000313" key="1">
    <source>
        <dbReference type="EMBL" id="CAG8808263.1"/>
    </source>
</evidence>
<feature type="non-terminal residue" evidence="1">
    <location>
        <position position="1"/>
    </location>
</feature>
<name>A0A9N9K3D5_9GLOM</name>
<protein>
    <submittedName>
        <fullName evidence="1">26863_t:CDS:1</fullName>
    </submittedName>
</protein>
<dbReference type="Proteomes" id="UP000789405">
    <property type="component" value="Unassembled WGS sequence"/>
</dbReference>
<comment type="caution">
    <text evidence="1">The sequence shown here is derived from an EMBL/GenBank/DDBJ whole genome shotgun (WGS) entry which is preliminary data.</text>
</comment>
<evidence type="ECO:0000313" key="2">
    <source>
        <dbReference type="Proteomes" id="UP000789405"/>
    </source>
</evidence>
<feature type="non-terminal residue" evidence="1">
    <location>
        <position position="116"/>
    </location>
</feature>
<dbReference type="OrthoDB" id="2413009at2759"/>
<dbReference type="EMBL" id="CAJVPY010043561">
    <property type="protein sequence ID" value="CAG8808263.1"/>
    <property type="molecule type" value="Genomic_DNA"/>
</dbReference>
<proteinExistence type="predicted"/>